<evidence type="ECO:0000313" key="3">
    <source>
        <dbReference type="Proteomes" id="UP000255509"/>
    </source>
</evidence>
<dbReference type="EMBL" id="UGXS01000004">
    <property type="protein sequence ID" value="SUH18941.1"/>
    <property type="molecule type" value="Genomic_DNA"/>
</dbReference>
<dbReference type="Proteomes" id="UP000255509">
    <property type="component" value="Unassembled WGS sequence"/>
</dbReference>
<reference evidence="2 3" key="1">
    <citation type="submission" date="2018-06" db="EMBL/GenBank/DDBJ databases">
        <authorList>
            <consortium name="Pathogen Informatics"/>
            <person name="Doyle S."/>
        </authorList>
    </citation>
    <scope>NUCLEOTIDE SEQUENCE [LARGE SCALE GENOMIC DNA]</scope>
    <source>
        <strain evidence="2 3">NCTC8258</strain>
    </source>
</reference>
<organism evidence="2 3">
    <name type="scientific">Salmonella enterica I</name>
    <dbReference type="NCBI Taxonomy" id="59201"/>
    <lineage>
        <taxon>Bacteria</taxon>
        <taxon>Pseudomonadati</taxon>
        <taxon>Pseudomonadota</taxon>
        <taxon>Gammaproteobacteria</taxon>
        <taxon>Enterobacterales</taxon>
        <taxon>Enterobacteriaceae</taxon>
        <taxon>Salmonella</taxon>
    </lineage>
</organism>
<evidence type="ECO:0000313" key="2">
    <source>
        <dbReference type="EMBL" id="SUH18941.1"/>
    </source>
</evidence>
<feature type="coiled-coil region" evidence="1">
    <location>
        <begin position="21"/>
        <end position="49"/>
    </location>
</feature>
<dbReference type="AlphaFoldDB" id="A0A379WKA5"/>
<gene>
    <name evidence="2" type="ORF">NCTC8258_06816</name>
</gene>
<proteinExistence type="predicted"/>
<sequence length="91" mass="10612">MTTSDIIASIALLVTIIGQIRSEYKSKKNDSEQRLMRDEQDRLRKLLLEKETKSAISEMKAELGARIVKISKNNYKLKFSIVEKLKLEKWK</sequence>
<keyword evidence="1" id="KW-0175">Coiled coil</keyword>
<name>A0A379WKA5_SALET</name>
<accession>A0A379WKA5</accession>
<evidence type="ECO:0000256" key="1">
    <source>
        <dbReference type="SAM" id="Coils"/>
    </source>
</evidence>
<protein>
    <submittedName>
        <fullName evidence="2">Uncharacterized protein</fullName>
    </submittedName>
</protein>